<protein>
    <recommendedName>
        <fullName evidence="3">Glucokinase</fullName>
        <ecNumber evidence="2">2.7.1.2</ecNumber>
    </recommendedName>
    <alternativeName>
        <fullName evidence="8">Glucose kinase</fullName>
    </alternativeName>
</protein>
<accession>A0ABN6ZA79</accession>
<dbReference type="PANTHER" id="PTHR18964">
    <property type="entry name" value="ROK (REPRESSOR, ORF, KINASE) FAMILY"/>
    <property type="match status" value="1"/>
</dbReference>
<proteinExistence type="inferred from homology"/>
<gene>
    <name evidence="9" type="primary">glcK</name>
    <name evidence="9" type="ORF">T23_07700</name>
</gene>
<evidence type="ECO:0000313" key="10">
    <source>
        <dbReference type="Proteomes" id="UP001432099"/>
    </source>
</evidence>
<sequence length="313" mass="32514">MNKYVFGIDVGGTTIKCGLFSSKGEILDSWEIVTNKEDNGDHIVSDIARTIEAKCEEKGIQLSEVEGVGIGVPGPVDNNGVVKVAVNLGWTERHVKTELEEMIKVPVAVGNDANVAALGELWLGAAAGAQDAIMFTLGTGVGGGVIVDGKVVAGVHGAGGEIGHLAVVLEDGNQCNCGKKGCLETVASATGIVRETEKFLLHTAEESTLRQLDKIEAKDVFDAAKAGDAVGLKMVDQLGRYIGLAAANLAATTDPQKIIIGGGVSKAGDILIDTIVKHYQNYAFSAVRQTQFVLAELGNEAGIVGSAYLAKTL</sequence>
<organism evidence="9 10">
    <name type="scientific">Turicibacter faecis</name>
    <dbReference type="NCBI Taxonomy" id="2963365"/>
    <lineage>
        <taxon>Bacteria</taxon>
        <taxon>Bacillati</taxon>
        <taxon>Bacillota</taxon>
        <taxon>Erysipelotrichia</taxon>
        <taxon>Erysipelotrichales</taxon>
        <taxon>Turicibacteraceae</taxon>
        <taxon>Turicibacter</taxon>
    </lineage>
</organism>
<keyword evidence="4" id="KW-0808">Transferase</keyword>
<evidence type="ECO:0000313" key="9">
    <source>
        <dbReference type="EMBL" id="BEH90668.1"/>
    </source>
</evidence>
<dbReference type="InterPro" id="IPR049874">
    <property type="entry name" value="ROK_cs"/>
</dbReference>
<dbReference type="Pfam" id="PF00480">
    <property type="entry name" value="ROK"/>
    <property type="match status" value="1"/>
</dbReference>
<evidence type="ECO:0000256" key="1">
    <source>
        <dbReference type="ARBA" id="ARBA00006479"/>
    </source>
</evidence>
<evidence type="ECO:0000256" key="2">
    <source>
        <dbReference type="ARBA" id="ARBA00012323"/>
    </source>
</evidence>
<evidence type="ECO:0000256" key="7">
    <source>
        <dbReference type="ARBA" id="ARBA00022840"/>
    </source>
</evidence>
<dbReference type="PANTHER" id="PTHR18964:SF149">
    <property type="entry name" value="BIFUNCTIONAL UDP-N-ACETYLGLUCOSAMINE 2-EPIMERASE_N-ACETYLMANNOSAMINE KINASE"/>
    <property type="match status" value="1"/>
</dbReference>
<evidence type="ECO:0000256" key="5">
    <source>
        <dbReference type="ARBA" id="ARBA00022741"/>
    </source>
</evidence>
<name>A0ABN6ZA79_9FIRM</name>
<dbReference type="Gene3D" id="3.30.420.40">
    <property type="match status" value="2"/>
</dbReference>
<dbReference type="EMBL" id="AP028127">
    <property type="protein sequence ID" value="BEH90668.1"/>
    <property type="molecule type" value="Genomic_DNA"/>
</dbReference>
<dbReference type="InterPro" id="IPR000600">
    <property type="entry name" value="ROK"/>
</dbReference>
<dbReference type="PROSITE" id="PS01125">
    <property type="entry name" value="ROK"/>
    <property type="match status" value="1"/>
</dbReference>
<evidence type="ECO:0000256" key="4">
    <source>
        <dbReference type="ARBA" id="ARBA00022679"/>
    </source>
</evidence>
<keyword evidence="7" id="KW-0067">ATP-binding</keyword>
<evidence type="ECO:0000256" key="6">
    <source>
        <dbReference type="ARBA" id="ARBA00022777"/>
    </source>
</evidence>
<dbReference type="SUPFAM" id="SSF53067">
    <property type="entry name" value="Actin-like ATPase domain"/>
    <property type="match status" value="1"/>
</dbReference>
<evidence type="ECO:0000256" key="8">
    <source>
        <dbReference type="ARBA" id="ARBA00032386"/>
    </source>
</evidence>
<reference evidence="9" key="1">
    <citation type="journal article" date="2024" name="Int. J. Syst. Evol. Microbiol.">
        <title>Turicibacter faecis sp. nov., isolated from faeces of heart failure mouse model.</title>
        <authorList>
            <person name="Imamura Y."/>
            <person name="Motooka D."/>
            <person name="Nakajima Y."/>
            <person name="Ito S."/>
            <person name="Kitakaze M."/>
            <person name="Iida T."/>
            <person name="Nakamura S."/>
        </authorList>
    </citation>
    <scope>NUCLEOTIDE SEQUENCE</scope>
    <source>
        <strain evidence="9">TC023</strain>
    </source>
</reference>
<keyword evidence="5" id="KW-0547">Nucleotide-binding</keyword>
<dbReference type="EC" id="2.7.1.2" evidence="2"/>
<dbReference type="RefSeq" id="WP_161831981.1">
    <property type="nucleotide sequence ID" value="NZ_AP028127.1"/>
</dbReference>
<keyword evidence="10" id="KW-1185">Reference proteome</keyword>
<keyword evidence="6" id="KW-0418">Kinase</keyword>
<dbReference type="InterPro" id="IPR043129">
    <property type="entry name" value="ATPase_NBD"/>
</dbReference>
<dbReference type="NCBIfam" id="TIGR00744">
    <property type="entry name" value="ROK_glcA_fam"/>
    <property type="match status" value="1"/>
</dbReference>
<comment type="similarity">
    <text evidence="1">Belongs to the ROK (NagC/XylR) family.</text>
</comment>
<evidence type="ECO:0000256" key="3">
    <source>
        <dbReference type="ARBA" id="ARBA00014701"/>
    </source>
</evidence>
<dbReference type="InterPro" id="IPR004654">
    <property type="entry name" value="ROK_glcA"/>
</dbReference>
<dbReference type="Proteomes" id="UP001432099">
    <property type="component" value="Chromosome"/>
</dbReference>